<dbReference type="SUPFAM" id="SSF55961">
    <property type="entry name" value="Bet v1-like"/>
    <property type="match status" value="1"/>
</dbReference>
<sequence>MIGVGLVLLYFLLALAAAALIMQSDRYAVGRSAPVDADVARVFALARDPAHWAPLGAASVVESALEERVVLRVLCGGAESLATVSLRPDGGRTIVDCVVTGRNSLVDKARNFFGFREKTMGPKIEKALAGLSASASG</sequence>
<organism evidence="1">
    <name type="scientific">freshwater sediment metagenome</name>
    <dbReference type="NCBI Taxonomy" id="556182"/>
    <lineage>
        <taxon>unclassified sequences</taxon>
        <taxon>metagenomes</taxon>
        <taxon>ecological metagenomes</taxon>
    </lineage>
</organism>
<name>A0AA48RF22_9ZZZZ</name>
<accession>A0AA48RF22</accession>
<protein>
    <submittedName>
        <fullName evidence="1">Uncharacterized protein</fullName>
    </submittedName>
</protein>
<dbReference type="AlphaFoldDB" id="A0AA48RF22"/>
<proteinExistence type="predicted"/>
<evidence type="ECO:0000313" key="1">
    <source>
        <dbReference type="EMBL" id="CAJ0889353.1"/>
    </source>
</evidence>
<gene>
    <name evidence="1" type="ORF">AMST5_03955</name>
</gene>
<dbReference type="EMBL" id="OY288114">
    <property type="protein sequence ID" value="CAJ0889353.1"/>
    <property type="molecule type" value="Genomic_DNA"/>
</dbReference>
<reference evidence="1" key="1">
    <citation type="submission" date="2023-07" db="EMBL/GenBank/DDBJ databases">
        <authorList>
            <person name="Pelsma A.J. K."/>
        </authorList>
    </citation>
    <scope>NUCLEOTIDE SEQUENCE</scope>
</reference>